<dbReference type="STRING" id="1122133.SAMN02745157_4902"/>
<evidence type="ECO:0000256" key="3">
    <source>
        <dbReference type="ARBA" id="ARBA00022692"/>
    </source>
</evidence>
<dbReference type="OrthoDB" id="9793828at2"/>
<evidence type="ECO:0000256" key="2">
    <source>
        <dbReference type="ARBA" id="ARBA00010350"/>
    </source>
</evidence>
<evidence type="ECO:0000313" key="7">
    <source>
        <dbReference type="EMBL" id="SHG83970.1"/>
    </source>
</evidence>
<dbReference type="Proteomes" id="UP000184485">
    <property type="component" value="Unassembled WGS sequence"/>
</dbReference>
<dbReference type="PANTHER" id="PTHR23291:SF50">
    <property type="entry name" value="PROTEIN LIFEGUARD 4"/>
    <property type="match status" value="1"/>
</dbReference>
<organism evidence="7 8">
    <name type="scientific">Kaistia soli DSM 19436</name>
    <dbReference type="NCBI Taxonomy" id="1122133"/>
    <lineage>
        <taxon>Bacteria</taxon>
        <taxon>Pseudomonadati</taxon>
        <taxon>Pseudomonadota</taxon>
        <taxon>Alphaproteobacteria</taxon>
        <taxon>Hyphomicrobiales</taxon>
        <taxon>Kaistiaceae</taxon>
        <taxon>Kaistia</taxon>
    </lineage>
</organism>
<dbReference type="InterPro" id="IPR006214">
    <property type="entry name" value="Bax_inhibitor_1-related"/>
</dbReference>
<reference evidence="7 8" key="1">
    <citation type="submission" date="2016-11" db="EMBL/GenBank/DDBJ databases">
        <authorList>
            <person name="Jaros S."/>
            <person name="Januszkiewicz K."/>
            <person name="Wedrychowicz H."/>
        </authorList>
    </citation>
    <scope>NUCLEOTIDE SEQUENCE [LARGE SCALE GENOMIC DNA]</scope>
    <source>
        <strain evidence="7 8">DSM 19436</strain>
    </source>
</reference>
<comment type="similarity">
    <text evidence="2 6">Belongs to the BI1 family.</text>
</comment>
<evidence type="ECO:0000256" key="6">
    <source>
        <dbReference type="RuleBase" id="RU004379"/>
    </source>
</evidence>
<dbReference type="RefSeq" id="WP_073058356.1">
    <property type="nucleotide sequence ID" value="NZ_FQUP01000008.1"/>
</dbReference>
<protein>
    <recommendedName>
        <fullName evidence="9">Modulator of FtsH protease</fullName>
    </recommendedName>
</protein>
<accession>A0A1M5N334</accession>
<keyword evidence="8" id="KW-1185">Reference proteome</keyword>
<sequence>MADFDNRVSPFGAARAETGVIDQGLRSYMLQVYNYMAIGLLITAATSIGMFKLTFVDTGAGLQPTALGQTLFGSPLMWVIVLAPVALVFLLSFGIQKMSVGMAQLVFWGYSALMGVSLTTIFVAYTSQSITQVFFITAATFGAMSLYGYTTKRDLTGMGSFLFMGLIGIVIASIVNIFLGSSALGFAISILGVLIFTGLTAYDTQKIKEMYFAGDDHTTAGRKAIMGALSLYLDFINLFLMLLRLFGDRR</sequence>
<evidence type="ECO:0000256" key="1">
    <source>
        <dbReference type="ARBA" id="ARBA00004141"/>
    </source>
</evidence>
<feature type="transmembrane region" description="Helical" evidence="6">
    <location>
        <begin position="185"/>
        <end position="203"/>
    </location>
</feature>
<evidence type="ECO:0000313" key="8">
    <source>
        <dbReference type="Proteomes" id="UP000184485"/>
    </source>
</evidence>
<evidence type="ECO:0000256" key="4">
    <source>
        <dbReference type="ARBA" id="ARBA00022989"/>
    </source>
</evidence>
<evidence type="ECO:0008006" key="9">
    <source>
        <dbReference type="Google" id="ProtNLM"/>
    </source>
</evidence>
<evidence type="ECO:0000256" key="5">
    <source>
        <dbReference type="ARBA" id="ARBA00023136"/>
    </source>
</evidence>
<keyword evidence="3 6" id="KW-0812">Transmembrane</keyword>
<comment type="subcellular location">
    <subcellularLocation>
        <location evidence="1">Membrane</location>
        <topology evidence="1">Multi-pass membrane protein</topology>
    </subcellularLocation>
</comment>
<feature type="transmembrane region" description="Helical" evidence="6">
    <location>
        <begin position="224"/>
        <end position="246"/>
    </location>
</feature>
<feature type="transmembrane region" description="Helical" evidence="6">
    <location>
        <begin position="75"/>
        <end position="93"/>
    </location>
</feature>
<feature type="transmembrane region" description="Helical" evidence="6">
    <location>
        <begin position="130"/>
        <end position="149"/>
    </location>
</feature>
<feature type="transmembrane region" description="Helical" evidence="6">
    <location>
        <begin position="105"/>
        <end position="124"/>
    </location>
</feature>
<dbReference type="Pfam" id="PF01027">
    <property type="entry name" value="Bax1-I"/>
    <property type="match status" value="1"/>
</dbReference>
<keyword evidence="5 6" id="KW-0472">Membrane</keyword>
<dbReference type="GO" id="GO:0005886">
    <property type="term" value="C:plasma membrane"/>
    <property type="evidence" value="ECO:0007669"/>
    <property type="project" value="TreeGrafter"/>
</dbReference>
<gene>
    <name evidence="7" type="ORF">SAMN02745157_4902</name>
</gene>
<dbReference type="AlphaFoldDB" id="A0A1M5N334"/>
<keyword evidence="4 6" id="KW-1133">Transmembrane helix</keyword>
<dbReference type="CDD" id="cd10432">
    <property type="entry name" value="BI-1-like_bacterial"/>
    <property type="match status" value="1"/>
</dbReference>
<name>A0A1M5N334_9HYPH</name>
<feature type="transmembrane region" description="Helical" evidence="6">
    <location>
        <begin position="161"/>
        <end position="179"/>
    </location>
</feature>
<proteinExistence type="inferred from homology"/>
<feature type="transmembrane region" description="Helical" evidence="6">
    <location>
        <begin position="32"/>
        <end position="55"/>
    </location>
</feature>
<dbReference type="PANTHER" id="PTHR23291">
    <property type="entry name" value="BAX INHIBITOR-RELATED"/>
    <property type="match status" value="1"/>
</dbReference>
<dbReference type="EMBL" id="FQUP01000008">
    <property type="protein sequence ID" value="SHG83970.1"/>
    <property type="molecule type" value="Genomic_DNA"/>
</dbReference>